<dbReference type="InterPro" id="IPR002048">
    <property type="entry name" value="EF_hand_dom"/>
</dbReference>
<keyword evidence="1" id="KW-0106">Calcium</keyword>
<feature type="domain" description="EF-hand" evidence="2">
    <location>
        <begin position="1"/>
        <end position="31"/>
    </location>
</feature>
<dbReference type="EMBL" id="QUSY01001109">
    <property type="protein sequence ID" value="RHY26024.1"/>
    <property type="molecule type" value="Genomic_DNA"/>
</dbReference>
<dbReference type="Gene3D" id="2.60.40.10">
    <property type="entry name" value="Immunoglobulins"/>
    <property type="match status" value="1"/>
</dbReference>
<dbReference type="CDD" id="cd00063">
    <property type="entry name" value="FN3"/>
    <property type="match status" value="1"/>
</dbReference>
<dbReference type="PROSITE" id="PS50222">
    <property type="entry name" value="EF_HAND_2"/>
    <property type="match status" value="2"/>
</dbReference>
<dbReference type="Gene3D" id="1.10.238.10">
    <property type="entry name" value="EF-hand"/>
    <property type="match status" value="1"/>
</dbReference>
<organism evidence="4 5">
    <name type="scientific">Aphanomyces invadans</name>
    <dbReference type="NCBI Taxonomy" id="157072"/>
    <lineage>
        <taxon>Eukaryota</taxon>
        <taxon>Sar</taxon>
        <taxon>Stramenopiles</taxon>
        <taxon>Oomycota</taxon>
        <taxon>Saprolegniomycetes</taxon>
        <taxon>Saprolegniales</taxon>
        <taxon>Verrucalvaceae</taxon>
        <taxon>Aphanomyces</taxon>
    </lineage>
</organism>
<evidence type="ECO:0000256" key="1">
    <source>
        <dbReference type="ARBA" id="ARBA00022837"/>
    </source>
</evidence>
<dbReference type="GO" id="GO:0005509">
    <property type="term" value="F:calcium ion binding"/>
    <property type="evidence" value="ECO:0007669"/>
    <property type="project" value="InterPro"/>
</dbReference>
<feature type="domain" description="EF-hand" evidence="2">
    <location>
        <begin position="32"/>
        <end position="67"/>
    </location>
</feature>
<dbReference type="Pfam" id="PF13499">
    <property type="entry name" value="EF-hand_7"/>
    <property type="match status" value="1"/>
</dbReference>
<protein>
    <submittedName>
        <fullName evidence="4">Uncharacterized protein</fullName>
    </submittedName>
</protein>
<dbReference type="PROSITE" id="PS00018">
    <property type="entry name" value="EF_HAND_1"/>
    <property type="match status" value="2"/>
</dbReference>
<dbReference type="AlphaFoldDB" id="A0A418AMQ4"/>
<feature type="domain" description="Fibronectin type-III" evidence="3">
    <location>
        <begin position="33"/>
        <end position="129"/>
    </location>
</feature>
<keyword evidence="5" id="KW-1185">Reference proteome</keyword>
<dbReference type="CDD" id="cd00051">
    <property type="entry name" value="EFh"/>
    <property type="match status" value="1"/>
</dbReference>
<dbReference type="InterPro" id="IPR011992">
    <property type="entry name" value="EF-hand-dom_pair"/>
</dbReference>
<dbReference type="Proteomes" id="UP000285060">
    <property type="component" value="Unassembled WGS sequence"/>
</dbReference>
<dbReference type="SMART" id="SM00054">
    <property type="entry name" value="EFh"/>
    <property type="match status" value="2"/>
</dbReference>
<dbReference type="InterPro" id="IPR018247">
    <property type="entry name" value="EF_Hand_1_Ca_BS"/>
</dbReference>
<gene>
    <name evidence="4" type="ORF">DYB32_007928</name>
</gene>
<sequence>MARRCCSYDADGSGYIELSEFKTLLTELGVSPTPDRVQAYLTEFDTNNDGKISFEEFKTWWNKDDVEYVLKRSPSSSTDTSVVCYRGPGTTTTIAGLTPNTRYVFRLRHVGSHATSGLSPALSVMTLPRLPSPVLDRAGLSCHGLILPTGRRDRSAVDKIKSEVALGSVWRRSLSCRVQMG</sequence>
<evidence type="ECO:0000313" key="4">
    <source>
        <dbReference type="EMBL" id="RHY26024.1"/>
    </source>
</evidence>
<proteinExistence type="predicted"/>
<dbReference type="SUPFAM" id="SSF47473">
    <property type="entry name" value="EF-hand"/>
    <property type="match status" value="1"/>
</dbReference>
<reference evidence="4 5" key="1">
    <citation type="submission" date="2018-08" db="EMBL/GenBank/DDBJ databases">
        <title>Aphanomyces genome sequencing and annotation.</title>
        <authorList>
            <person name="Minardi D."/>
            <person name="Oidtmann B."/>
            <person name="Van Der Giezen M."/>
            <person name="Studholme D.J."/>
        </authorList>
    </citation>
    <scope>NUCLEOTIDE SEQUENCE [LARGE SCALE GENOMIC DNA]</scope>
    <source>
        <strain evidence="4 5">NJM0002</strain>
    </source>
</reference>
<dbReference type="InterPro" id="IPR013783">
    <property type="entry name" value="Ig-like_fold"/>
</dbReference>
<accession>A0A418AMQ4</accession>
<dbReference type="PROSITE" id="PS50853">
    <property type="entry name" value="FN3"/>
    <property type="match status" value="1"/>
</dbReference>
<evidence type="ECO:0000313" key="5">
    <source>
        <dbReference type="Proteomes" id="UP000285060"/>
    </source>
</evidence>
<evidence type="ECO:0000259" key="2">
    <source>
        <dbReference type="PROSITE" id="PS50222"/>
    </source>
</evidence>
<name>A0A418AMQ4_9STRA</name>
<dbReference type="InterPro" id="IPR036116">
    <property type="entry name" value="FN3_sf"/>
</dbReference>
<dbReference type="SUPFAM" id="SSF49265">
    <property type="entry name" value="Fibronectin type III"/>
    <property type="match status" value="1"/>
</dbReference>
<dbReference type="VEuPathDB" id="FungiDB:H310_11631"/>
<evidence type="ECO:0000259" key="3">
    <source>
        <dbReference type="PROSITE" id="PS50853"/>
    </source>
</evidence>
<comment type="caution">
    <text evidence="4">The sequence shown here is derived from an EMBL/GenBank/DDBJ whole genome shotgun (WGS) entry which is preliminary data.</text>
</comment>
<dbReference type="InterPro" id="IPR003961">
    <property type="entry name" value="FN3_dom"/>
</dbReference>